<dbReference type="HOGENOM" id="CLU_3056999_0_0_2"/>
<proteinExistence type="predicted"/>
<dbReference type="AlphaFoldDB" id="W0JRW9"/>
<evidence type="ECO:0000313" key="1">
    <source>
        <dbReference type="EMBL" id="AHG01329.1"/>
    </source>
</evidence>
<accession>W0JRW9</accession>
<protein>
    <submittedName>
        <fullName evidence="1">Uncharacterized protein</fullName>
    </submittedName>
</protein>
<evidence type="ECO:0000313" key="2">
    <source>
        <dbReference type="Proteomes" id="UP000019024"/>
    </source>
</evidence>
<geneLocation type="plasmid" evidence="1">
    <name>unnamed</name>
</geneLocation>
<organism evidence="1 2">
    <name type="scientific">Halostagnicola larsenii XH-48</name>
    <dbReference type="NCBI Taxonomy" id="797299"/>
    <lineage>
        <taxon>Archaea</taxon>
        <taxon>Methanobacteriati</taxon>
        <taxon>Methanobacteriota</taxon>
        <taxon>Stenosarchaea group</taxon>
        <taxon>Halobacteria</taxon>
        <taxon>Halobacteriales</taxon>
        <taxon>Natrialbaceae</taxon>
        <taxon>Halostagnicola</taxon>
    </lineage>
</organism>
<dbReference type="KEGG" id="hlr:HALLA_02805"/>
<keyword evidence="1" id="KW-0614">Plasmid</keyword>
<name>W0JRW9_9EURY</name>
<reference evidence="1 2" key="1">
    <citation type="submission" date="2014-01" db="EMBL/GenBank/DDBJ databases">
        <authorList>
            <consortium name="DOE Joint Genome Institute"/>
            <person name="Anderson I."/>
            <person name="Huntemann M."/>
            <person name="Han J."/>
            <person name="Chen A."/>
            <person name="Kyrpides N."/>
            <person name="Mavromatis K."/>
            <person name="Markowitz V."/>
            <person name="Palaniappan K."/>
            <person name="Ivanova N."/>
            <person name="Schaumberg A."/>
            <person name="Pati A."/>
            <person name="Liolios K."/>
            <person name="Nordberg H.P."/>
            <person name="Cantor M.N."/>
            <person name="Hua S.X."/>
            <person name="Woyke T."/>
        </authorList>
    </citation>
    <scope>NUCLEOTIDE SEQUENCE [LARGE SCALE GENOMIC DNA]</scope>
    <source>
        <strain evidence="1 2">XH-48</strain>
        <plasmid evidence="2">1</plasmid>
    </source>
</reference>
<keyword evidence="2" id="KW-1185">Reference proteome</keyword>
<dbReference type="Proteomes" id="UP000019024">
    <property type="component" value="Plasmid unnamed"/>
</dbReference>
<gene>
    <name evidence="1" type="ORF">HALLA_02805</name>
</gene>
<sequence>MDADAYFVIGWYYFLSFADFDRSGTGMDYSLHVGLPLALVKLSVVGGLTYKYL</sequence>
<dbReference type="EMBL" id="CP007056">
    <property type="protein sequence ID" value="AHG01329.1"/>
    <property type="molecule type" value="Genomic_DNA"/>
</dbReference>